<name>X0VXP9_9ZZZZ</name>
<keyword evidence="1" id="KW-0812">Transmembrane</keyword>
<keyword evidence="1" id="KW-0472">Membrane</keyword>
<accession>X0VXP9</accession>
<protein>
    <submittedName>
        <fullName evidence="2">Uncharacterized protein</fullName>
    </submittedName>
</protein>
<keyword evidence="1" id="KW-1133">Transmembrane helix</keyword>
<evidence type="ECO:0000313" key="2">
    <source>
        <dbReference type="EMBL" id="GAG15877.1"/>
    </source>
</evidence>
<dbReference type="AlphaFoldDB" id="X0VXP9"/>
<comment type="caution">
    <text evidence="2">The sequence shown here is derived from an EMBL/GenBank/DDBJ whole genome shotgun (WGS) entry which is preliminary data.</text>
</comment>
<dbReference type="EMBL" id="BARS01032542">
    <property type="protein sequence ID" value="GAG15877.1"/>
    <property type="molecule type" value="Genomic_DNA"/>
</dbReference>
<reference evidence="2" key="1">
    <citation type="journal article" date="2014" name="Front. Microbiol.">
        <title>High frequency of phylogenetically diverse reductive dehalogenase-homologous genes in deep subseafloor sedimentary metagenomes.</title>
        <authorList>
            <person name="Kawai M."/>
            <person name="Futagami T."/>
            <person name="Toyoda A."/>
            <person name="Takaki Y."/>
            <person name="Nishi S."/>
            <person name="Hori S."/>
            <person name="Arai W."/>
            <person name="Tsubouchi T."/>
            <person name="Morono Y."/>
            <person name="Uchiyama I."/>
            <person name="Ito T."/>
            <person name="Fujiyama A."/>
            <person name="Inagaki F."/>
            <person name="Takami H."/>
        </authorList>
    </citation>
    <scope>NUCLEOTIDE SEQUENCE</scope>
    <source>
        <strain evidence="2">Expedition CK06-06</strain>
    </source>
</reference>
<feature type="non-terminal residue" evidence="2">
    <location>
        <position position="143"/>
    </location>
</feature>
<feature type="transmembrane region" description="Helical" evidence="1">
    <location>
        <begin position="25"/>
        <end position="47"/>
    </location>
</feature>
<gene>
    <name evidence="2" type="ORF">S01H1_50502</name>
</gene>
<sequence>MDEKPPHSLESSPRKRLQISKKEKLVFATILIVISAYILSSLPSILFPPADPGCGCPEVGMMALPGFDGYRIQMSDVSEIEALTPYGVAVLKNGSPFFDNTRVLSTGHIGTGPAGEYLNFTDITRDGQLSVGDYFTLENLSSG</sequence>
<evidence type="ECO:0000256" key="1">
    <source>
        <dbReference type="SAM" id="Phobius"/>
    </source>
</evidence>
<proteinExistence type="predicted"/>
<organism evidence="2">
    <name type="scientific">marine sediment metagenome</name>
    <dbReference type="NCBI Taxonomy" id="412755"/>
    <lineage>
        <taxon>unclassified sequences</taxon>
        <taxon>metagenomes</taxon>
        <taxon>ecological metagenomes</taxon>
    </lineage>
</organism>